<feature type="compositionally biased region" description="Low complexity" evidence="1">
    <location>
        <begin position="164"/>
        <end position="185"/>
    </location>
</feature>
<feature type="compositionally biased region" description="Polar residues" evidence="1">
    <location>
        <begin position="806"/>
        <end position="820"/>
    </location>
</feature>
<dbReference type="SMART" id="SM00239">
    <property type="entry name" value="C2"/>
    <property type="match status" value="1"/>
</dbReference>
<feature type="region of interest" description="Disordered" evidence="1">
    <location>
        <begin position="151"/>
        <end position="379"/>
    </location>
</feature>
<feature type="compositionally biased region" description="Low complexity" evidence="1">
    <location>
        <begin position="922"/>
        <end position="940"/>
    </location>
</feature>
<dbReference type="InterPro" id="IPR037791">
    <property type="entry name" value="C2_fungal_Inn1"/>
</dbReference>
<feature type="compositionally biased region" description="Low complexity" evidence="1">
    <location>
        <begin position="324"/>
        <end position="344"/>
    </location>
</feature>
<keyword evidence="4" id="KW-1185">Reference proteome</keyword>
<feature type="compositionally biased region" description="Basic and acidic residues" evidence="1">
    <location>
        <begin position="280"/>
        <end position="292"/>
    </location>
</feature>
<name>A0ABR1SF18_9PEZI</name>
<gene>
    <name evidence="3" type="ORF">PG991_002321</name>
</gene>
<reference evidence="3 4" key="1">
    <citation type="submission" date="2023-01" db="EMBL/GenBank/DDBJ databases">
        <title>Analysis of 21 Apiospora genomes using comparative genomics revels a genus with tremendous synthesis potential of carbohydrate active enzymes and secondary metabolites.</title>
        <authorList>
            <person name="Sorensen T."/>
        </authorList>
    </citation>
    <scope>NUCLEOTIDE SEQUENCE [LARGE SCALE GENOMIC DNA]</scope>
    <source>
        <strain evidence="3 4">CBS 20057</strain>
    </source>
</reference>
<evidence type="ECO:0000256" key="1">
    <source>
        <dbReference type="SAM" id="MobiDB-lite"/>
    </source>
</evidence>
<feature type="region of interest" description="Disordered" evidence="1">
    <location>
        <begin position="896"/>
        <end position="915"/>
    </location>
</feature>
<feature type="region of interest" description="Disordered" evidence="1">
    <location>
        <begin position="696"/>
        <end position="876"/>
    </location>
</feature>
<dbReference type="InterPro" id="IPR052981">
    <property type="entry name" value="Ingression_C2_domain"/>
</dbReference>
<feature type="compositionally biased region" description="Basic and acidic residues" evidence="1">
    <location>
        <begin position="849"/>
        <end position="860"/>
    </location>
</feature>
<dbReference type="EMBL" id="JAQQWI010000006">
    <property type="protein sequence ID" value="KAK8032923.1"/>
    <property type="molecule type" value="Genomic_DNA"/>
</dbReference>
<dbReference type="CDD" id="cd08681">
    <property type="entry name" value="C2_fungal_Inn1p-like"/>
    <property type="match status" value="1"/>
</dbReference>
<feature type="region of interest" description="Disordered" evidence="1">
    <location>
        <begin position="488"/>
        <end position="585"/>
    </location>
</feature>
<dbReference type="PANTHER" id="PTHR47052:SF3">
    <property type="entry name" value="INGRESSION PROTEIN 1"/>
    <property type="match status" value="1"/>
</dbReference>
<feature type="compositionally biased region" description="Polar residues" evidence="1">
    <location>
        <begin position="503"/>
        <end position="521"/>
    </location>
</feature>
<feature type="region of interest" description="Disordered" evidence="1">
    <location>
        <begin position="624"/>
        <end position="659"/>
    </location>
</feature>
<sequence>MSAKLAKTNPLNGMHTAGIFSDMSVDGPPIGTLVVIVDRAKNLPNRKTIGKQDPYCAARLGKEAKKTTTDIRGGQTPKWDQELRFNVHDSPDYYQLKLSVFNDDKRTDLIGETWIDLRDIILPGGGQNDQWQSLNCKGKYAGEIRIEVTFYDTRPKPEKPAAKPKPVTATPEQESTTSGSGPSGPRTAVKRRPLPSNPGTESAPSPKAIPDHAQTPPRPQPNPPGTSFIPKQSPLQALEYNTPPPLPRASHSDHYSPVPDHGYGASPSHRPSPQGYRPLESTEKAMTYDDSRRHHSDPYAQPFELEPRALVSQSQHTYDPTVPPVHHQQQQQQQQLQQQQQRQTIQDDDRPPPPPVHRTRNNSGSAEMVHRSSFDMQQQKATLAMTMRHDVLRSEAHRHSLPAQTSSYPGRPTYRPFESAPDVQKEVYAEPAQVTPPRHQSYDPSYEPHPRSLQPTVEDVPESWTPPNGRSRHNSQLEQFEDVSYNQVSSPAPLNLGGRGSAASGQYHSPSPGQPLSQHHNASPGPALDQYQSTSPGQVHEQHPNNDYGISTSPVVARDSRGPGGQSYSSSYGADPYTGQQDPYANHGEMELTRYQGPGSTYTLPPVPATLVPGFDPVLARDMSTRPQEERTQERRYTQTQPLPIAAPTRGRQHSEPPHSYAMAMVPAGRASNHSMAYSGSPGAYSGVPTALPALPAPPAPSPSANYRAHSPNPSASYRAHSPNPSASYRAHSPNPSASYRAHSPNPSVNYRAHSPNPSVNYRAHSPNPSPNHTIRRKSVSPAPPQEHRRLSGVPFGPDSYDELNPSVNPANDPNSSEYTNAYGKIVTSDGREVDPSDHLPMDTWAPEPEPKQPKKDDQSSRPTPGGAQPMPSSGRRALRVTVRPNSMAVVPSGYHAAMDAQPSPPVSAGRNRLQKKAYRVSASPAPISSGSSPLGPASSYQRNSTPPRALVRASTFDYENHTPSFDASTAMVHRGSFQSAGPPIPAKIPIMSGGMGPAGGMGHSGMGAHDDFALMEEMSRIDIGTGRARRHGGY</sequence>
<dbReference type="PANTHER" id="PTHR47052">
    <property type="entry name" value="CONSERVED SERINE PROLINE-RICH PROTEIN (AFU_ORTHOLOGUE AFUA_2G01790)"/>
    <property type="match status" value="1"/>
</dbReference>
<dbReference type="PROSITE" id="PS50004">
    <property type="entry name" value="C2"/>
    <property type="match status" value="1"/>
</dbReference>
<evidence type="ECO:0000259" key="2">
    <source>
        <dbReference type="PROSITE" id="PS50004"/>
    </source>
</evidence>
<evidence type="ECO:0000313" key="4">
    <source>
        <dbReference type="Proteomes" id="UP001396898"/>
    </source>
</evidence>
<comment type="caution">
    <text evidence="3">The sequence shown here is derived from an EMBL/GenBank/DDBJ whole genome shotgun (WGS) entry which is preliminary data.</text>
</comment>
<dbReference type="SUPFAM" id="SSF49562">
    <property type="entry name" value="C2 domain (Calcium/lipid-binding domain, CaLB)"/>
    <property type="match status" value="1"/>
</dbReference>
<dbReference type="Gene3D" id="2.60.40.150">
    <property type="entry name" value="C2 domain"/>
    <property type="match status" value="1"/>
</dbReference>
<evidence type="ECO:0000313" key="3">
    <source>
        <dbReference type="EMBL" id="KAK8032923.1"/>
    </source>
</evidence>
<proteinExistence type="predicted"/>
<dbReference type="InterPro" id="IPR000008">
    <property type="entry name" value="C2_dom"/>
</dbReference>
<feature type="compositionally biased region" description="Basic and acidic residues" evidence="1">
    <location>
        <begin position="624"/>
        <end position="637"/>
    </location>
</feature>
<organism evidence="3 4">
    <name type="scientific">Apiospora marii</name>
    <dbReference type="NCBI Taxonomy" id="335849"/>
    <lineage>
        <taxon>Eukaryota</taxon>
        <taxon>Fungi</taxon>
        <taxon>Dikarya</taxon>
        <taxon>Ascomycota</taxon>
        <taxon>Pezizomycotina</taxon>
        <taxon>Sordariomycetes</taxon>
        <taxon>Xylariomycetidae</taxon>
        <taxon>Amphisphaeriales</taxon>
        <taxon>Apiosporaceae</taxon>
        <taxon>Apiospora</taxon>
    </lineage>
</organism>
<dbReference type="Pfam" id="PF00168">
    <property type="entry name" value="C2"/>
    <property type="match status" value="1"/>
</dbReference>
<feature type="region of interest" description="Disordered" evidence="1">
    <location>
        <begin position="396"/>
        <end position="473"/>
    </location>
</feature>
<feature type="region of interest" description="Disordered" evidence="1">
    <location>
        <begin position="920"/>
        <end position="947"/>
    </location>
</feature>
<dbReference type="InterPro" id="IPR035892">
    <property type="entry name" value="C2_domain_sf"/>
</dbReference>
<dbReference type="Proteomes" id="UP001396898">
    <property type="component" value="Unassembled WGS sequence"/>
</dbReference>
<accession>A0ABR1SF18</accession>
<feature type="compositionally biased region" description="Basic and acidic residues" evidence="1">
    <location>
        <begin position="830"/>
        <end position="841"/>
    </location>
</feature>
<feature type="domain" description="C2" evidence="2">
    <location>
        <begin position="13"/>
        <end position="132"/>
    </location>
</feature>
<protein>
    <submittedName>
        <fullName evidence="3">C2 domain containing protein</fullName>
    </submittedName>
</protein>